<comment type="caution">
    <text evidence="6">The sequence shown here is derived from an EMBL/GenBank/DDBJ whole genome shotgun (WGS) entry which is preliminary data.</text>
</comment>
<dbReference type="PANTHER" id="PTHR30537:SF72">
    <property type="entry name" value="LYSR FAMILY TRANSCRIPTIONAL REGULATOR"/>
    <property type="match status" value="1"/>
</dbReference>
<dbReference type="SUPFAM" id="SSF46785">
    <property type="entry name" value="Winged helix' DNA-binding domain"/>
    <property type="match status" value="1"/>
</dbReference>
<evidence type="ECO:0000259" key="5">
    <source>
        <dbReference type="PROSITE" id="PS50931"/>
    </source>
</evidence>
<keyword evidence="7" id="KW-1185">Reference proteome</keyword>
<accession>A0A8B2NXV7</accession>
<dbReference type="GO" id="GO:0003700">
    <property type="term" value="F:DNA-binding transcription factor activity"/>
    <property type="evidence" value="ECO:0007669"/>
    <property type="project" value="InterPro"/>
</dbReference>
<dbReference type="Gene3D" id="1.10.10.10">
    <property type="entry name" value="Winged helix-like DNA-binding domain superfamily/Winged helix DNA-binding domain"/>
    <property type="match status" value="1"/>
</dbReference>
<name>A0A8B2NXV7_9HYPH</name>
<keyword evidence="2" id="KW-0805">Transcription regulation</keyword>
<reference evidence="6 7" key="1">
    <citation type="submission" date="2018-05" db="EMBL/GenBank/DDBJ databases">
        <title>Acuticoccus sediminis sp. nov., isolated from deep-sea sediment of Indian Ocean.</title>
        <authorList>
            <person name="Liu X."/>
            <person name="Lai Q."/>
            <person name="Du Y."/>
            <person name="Sun F."/>
            <person name="Zhang X."/>
            <person name="Wang S."/>
            <person name="Shao Z."/>
        </authorList>
    </citation>
    <scope>NUCLEOTIDE SEQUENCE [LARGE SCALE GENOMIC DNA]</scope>
    <source>
        <strain evidence="6 7">PTG4-2</strain>
    </source>
</reference>
<dbReference type="GO" id="GO:0043565">
    <property type="term" value="F:sequence-specific DNA binding"/>
    <property type="evidence" value="ECO:0007669"/>
    <property type="project" value="TreeGrafter"/>
</dbReference>
<gene>
    <name evidence="6" type="ORF">DLJ53_03285</name>
</gene>
<dbReference type="PROSITE" id="PS50931">
    <property type="entry name" value="HTH_LYSR"/>
    <property type="match status" value="1"/>
</dbReference>
<evidence type="ECO:0000313" key="7">
    <source>
        <dbReference type="Proteomes" id="UP000249590"/>
    </source>
</evidence>
<keyword evidence="4" id="KW-0804">Transcription</keyword>
<dbReference type="InterPro" id="IPR036390">
    <property type="entry name" value="WH_DNA-bd_sf"/>
</dbReference>
<dbReference type="RefSeq" id="WP_111342303.1">
    <property type="nucleotide sequence ID" value="NZ_QHHQ01000001.1"/>
</dbReference>
<dbReference type="SUPFAM" id="SSF53850">
    <property type="entry name" value="Periplasmic binding protein-like II"/>
    <property type="match status" value="1"/>
</dbReference>
<dbReference type="Proteomes" id="UP000249590">
    <property type="component" value="Unassembled WGS sequence"/>
</dbReference>
<evidence type="ECO:0000256" key="4">
    <source>
        <dbReference type="ARBA" id="ARBA00023163"/>
    </source>
</evidence>
<dbReference type="Gene3D" id="3.40.190.290">
    <property type="match status" value="1"/>
</dbReference>
<proteinExistence type="inferred from homology"/>
<dbReference type="Pfam" id="PF00126">
    <property type="entry name" value="HTH_1"/>
    <property type="match status" value="1"/>
</dbReference>
<keyword evidence="3" id="KW-0238">DNA-binding</keyword>
<dbReference type="InterPro" id="IPR058163">
    <property type="entry name" value="LysR-type_TF_proteobact-type"/>
</dbReference>
<dbReference type="InterPro" id="IPR005119">
    <property type="entry name" value="LysR_subst-bd"/>
</dbReference>
<dbReference type="CDD" id="cd08472">
    <property type="entry name" value="PBP2_CrgA_like_3"/>
    <property type="match status" value="1"/>
</dbReference>
<dbReference type="Pfam" id="PF03466">
    <property type="entry name" value="LysR_substrate"/>
    <property type="match status" value="1"/>
</dbReference>
<evidence type="ECO:0000313" key="6">
    <source>
        <dbReference type="EMBL" id="RAI03530.1"/>
    </source>
</evidence>
<dbReference type="EMBL" id="QHHQ01000001">
    <property type="protein sequence ID" value="RAI03530.1"/>
    <property type="molecule type" value="Genomic_DNA"/>
</dbReference>
<organism evidence="6 7">
    <name type="scientific">Acuticoccus sediminis</name>
    <dbReference type="NCBI Taxonomy" id="2184697"/>
    <lineage>
        <taxon>Bacteria</taxon>
        <taxon>Pseudomonadati</taxon>
        <taxon>Pseudomonadota</taxon>
        <taxon>Alphaproteobacteria</taxon>
        <taxon>Hyphomicrobiales</taxon>
        <taxon>Amorphaceae</taxon>
        <taxon>Acuticoccus</taxon>
    </lineage>
</organism>
<evidence type="ECO:0000256" key="3">
    <source>
        <dbReference type="ARBA" id="ARBA00023125"/>
    </source>
</evidence>
<protein>
    <submittedName>
        <fullName evidence="6">LysR family transcriptional regulator</fullName>
    </submittedName>
</protein>
<dbReference type="OrthoDB" id="9813056at2"/>
<evidence type="ECO:0000256" key="2">
    <source>
        <dbReference type="ARBA" id="ARBA00023015"/>
    </source>
</evidence>
<evidence type="ECO:0000256" key="1">
    <source>
        <dbReference type="ARBA" id="ARBA00009437"/>
    </source>
</evidence>
<dbReference type="InterPro" id="IPR036388">
    <property type="entry name" value="WH-like_DNA-bd_sf"/>
</dbReference>
<dbReference type="GO" id="GO:0006351">
    <property type="term" value="P:DNA-templated transcription"/>
    <property type="evidence" value="ECO:0007669"/>
    <property type="project" value="TreeGrafter"/>
</dbReference>
<feature type="domain" description="HTH lysR-type" evidence="5">
    <location>
        <begin position="1"/>
        <end position="59"/>
    </location>
</feature>
<dbReference type="AlphaFoldDB" id="A0A8B2NXV7"/>
<dbReference type="PANTHER" id="PTHR30537">
    <property type="entry name" value="HTH-TYPE TRANSCRIPTIONAL REGULATOR"/>
    <property type="match status" value="1"/>
</dbReference>
<sequence>MDQVLALRVFVRIVEAGSLTKAAGSLNLPRSTVSKLLLDLEEHLSTRLIARSTRTTAITVEGHDYYDRAVKLLSELDAMDDAARRTTRNLSGRLRIDIGSSLANVILIPALPQFLSRYPDVEIVMGVTDRSVDIVGDGVDCAIRGGPMRDSTLIARRVCELPFVTCATPAYFERFGRPVAPDDVRHHRGVGYFSALSGSPFPFRFIGDERPIEILPPLAASVNESTAHVSALLAGLGIGQSFECVLRPYLADGRLEAVLGDYRPAPMPLHLVYHESGRQNARVRAFCDFVVEVFGGLAPGDV</sequence>
<comment type="similarity">
    <text evidence="1">Belongs to the LysR transcriptional regulatory family.</text>
</comment>
<dbReference type="InterPro" id="IPR000847">
    <property type="entry name" value="LysR_HTH_N"/>
</dbReference>